<organism evidence="2 3">
    <name type="scientific">Catellatospora aurea</name>
    <dbReference type="NCBI Taxonomy" id="1337874"/>
    <lineage>
        <taxon>Bacteria</taxon>
        <taxon>Bacillati</taxon>
        <taxon>Actinomycetota</taxon>
        <taxon>Actinomycetes</taxon>
        <taxon>Micromonosporales</taxon>
        <taxon>Micromonosporaceae</taxon>
        <taxon>Catellatospora</taxon>
    </lineage>
</organism>
<dbReference type="RefSeq" id="WP_376810502.1">
    <property type="nucleotide sequence ID" value="NZ_JBHTAC010000065.1"/>
</dbReference>
<accession>A0ABW2H7T1</accession>
<proteinExistence type="predicted"/>
<dbReference type="InterPro" id="IPR010621">
    <property type="entry name" value="DUF1214"/>
</dbReference>
<feature type="domain" description="DUF1214" evidence="1">
    <location>
        <begin position="39"/>
        <end position="150"/>
    </location>
</feature>
<gene>
    <name evidence="2" type="ORF">ACFQO7_35495</name>
</gene>
<keyword evidence="3" id="KW-1185">Reference proteome</keyword>
<reference evidence="3" key="1">
    <citation type="journal article" date="2019" name="Int. J. Syst. Evol. Microbiol.">
        <title>The Global Catalogue of Microorganisms (GCM) 10K type strain sequencing project: providing services to taxonomists for standard genome sequencing and annotation.</title>
        <authorList>
            <consortium name="The Broad Institute Genomics Platform"/>
            <consortium name="The Broad Institute Genome Sequencing Center for Infectious Disease"/>
            <person name="Wu L."/>
            <person name="Ma J."/>
        </authorList>
    </citation>
    <scope>NUCLEOTIDE SEQUENCE [LARGE SCALE GENOMIC DNA]</scope>
    <source>
        <strain evidence="3">CGMCC 1.9106</strain>
    </source>
</reference>
<dbReference type="InterPro" id="IPR037049">
    <property type="entry name" value="DUF1214_C_sf"/>
</dbReference>
<protein>
    <submittedName>
        <fullName evidence="2">DUF1214 domain-containing protein</fullName>
    </submittedName>
</protein>
<name>A0ABW2H7T1_9ACTN</name>
<dbReference type="Proteomes" id="UP001596392">
    <property type="component" value="Unassembled WGS sequence"/>
</dbReference>
<evidence type="ECO:0000313" key="3">
    <source>
        <dbReference type="Proteomes" id="UP001596392"/>
    </source>
</evidence>
<comment type="caution">
    <text evidence="2">The sequence shown here is derived from an EMBL/GenBank/DDBJ whole genome shotgun (WGS) entry which is preliminary data.</text>
</comment>
<evidence type="ECO:0000313" key="2">
    <source>
        <dbReference type="EMBL" id="MFC7247797.1"/>
    </source>
</evidence>
<dbReference type="Pfam" id="PF06742">
    <property type="entry name" value="DUF1214"/>
    <property type="match status" value="1"/>
</dbReference>
<dbReference type="EMBL" id="JBHTAC010000065">
    <property type="protein sequence ID" value="MFC7247797.1"/>
    <property type="molecule type" value="Genomic_DNA"/>
</dbReference>
<sequence length="168" mass="18803">MAHAKTRQDDFWHTLLDEQWRDRATGHTDVDATAHMFVNAYSISTGEHLRGERAYRIDLPVDPPVNLFWSVTLYDAETAPGLALPGQTYPSLNSMNDLTRNDDGSVTLWIGPDGSLTLTAGSRPPAGDRERNRLPAPQVPFSLYLRAYWGRQAILDGSWQPPAVRRTS</sequence>
<evidence type="ECO:0000259" key="1">
    <source>
        <dbReference type="Pfam" id="PF06742"/>
    </source>
</evidence>
<dbReference type="SUPFAM" id="SSF160935">
    <property type="entry name" value="VPA0735-like"/>
    <property type="match status" value="1"/>
</dbReference>
<dbReference type="PANTHER" id="PTHR36509:SF2">
    <property type="entry name" value="BLL3101 PROTEIN"/>
    <property type="match status" value="1"/>
</dbReference>
<dbReference type="Gene3D" id="2.60.120.600">
    <property type="entry name" value="Domain of unknown function DUF1214, C-terminal domain"/>
    <property type="match status" value="1"/>
</dbReference>
<dbReference type="PANTHER" id="PTHR36509">
    <property type="entry name" value="BLL3101 PROTEIN"/>
    <property type="match status" value="1"/>
</dbReference>